<comment type="caution">
    <text evidence="4">The sequence shown here is derived from an EMBL/GenBank/DDBJ whole genome shotgun (WGS) entry which is preliminary data.</text>
</comment>
<feature type="domain" description="BD-FAE-like" evidence="3">
    <location>
        <begin position="76"/>
        <end position="173"/>
    </location>
</feature>
<dbReference type="Pfam" id="PF20434">
    <property type="entry name" value="BD-FAE"/>
    <property type="match status" value="1"/>
</dbReference>
<dbReference type="Gene3D" id="3.40.50.1820">
    <property type="entry name" value="alpha/beta hydrolase"/>
    <property type="match status" value="1"/>
</dbReference>
<feature type="transmembrane region" description="Helical" evidence="2">
    <location>
        <begin position="29"/>
        <end position="53"/>
    </location>
</feature>
<sequence length="309" mass="33637">MKAWTGRWLPSVRVRAVHPPPFHGGFMRFTAIAIGLFGLILSGCGGATLLNAVTTEKGLTVERGIAYGQQKRHRYDLYRPAEAEPQALVIFYYGGSWNSGHRGMYEFVGAALAREGFAVAIPDYRLHPKVQFPTFVEDAALAFSTIKRDAAGDLPIFVMGHSAGAHIGGLVTFDERYLRPHGIDPCGTVAGFIGLAGPYNFDITNKWKPVFPPQTRGRSQVIDFADGRHPPALLVHGLDDSTVHALDTRQMDEALRRAGNPVTIELLEGVGHIDIVAALSWPLRKAAPTLAVVTDFVRKNSKMAPRCGA</sequence>
<dbReference type="InterPro" id="IPR029058">
    <property type="entry name" value="AB_hydrolase_fold"/>
</dbReference>
<dbReference type="PANTHER" id="PTHR48081">
    <property type="entry name" value="AB HYDROLASE SUPERFAMILY PROTEIN C4A8.06C"/>
    <property type="match status" value="1"/>
</dbReference>
<dbReference type="AlphaFoldDB" id="A0A231UXK9"/>
<proteinExistence type="predicted"/>
<keyword evidence="1" id="KW-0378">Hydrolase</keyword>
<reference evidence="5" key="1">
    <citation type="journal article" date="2017" name="Int. J. Syst. Evol. Microbiol.">
        <title>Notoacmeibacter marinus gen. nov., sp. nov., isolated from the gut of a limpet and proposal of Notoacmeibacteraceae fam. nov. in the order Rhizobiales of the class Alphaproteobacteria.</title>
        <authorList>
            <person name="Huang Z."/>
            <person name="Guo F."/>
            <person name="Lai Q."/>
        </authorList>
    </citation>
    <scope>NUCLEOTIDE SEQUENCE [LARGE SCALE GENOMIC DNA]</scope>
    <source>
        <strain evidence="5">XMTR2A4</strain>
    </source>
</reference>
<dbReference type="InterPro" id="IPR050300">
    <property type="entry name" value="GDXG_lipolytic_enzyme"/>
</dbReference>
<dbReference type="Proteomes" id="UP000215405">
    <property type="component" value="Unassembled WGS sequence"/>
</dbReference>
<keyword evidence="2" id="KW-0812">Transmembrane</keyword>
<dbReference type="PANTHER" id="PTHR48081:SF9">
    <property type="entry name" value="CARBOXYLESTERASE"/>
    <property type="match status" value="1"/>
</dbReference>
<keyword evidence="5" id="KW-1185">Reference proteome</keyword>
<dbReference type="GO" id="GO:0016787">
    <property type="term" value="F:hydrolase activity"/>
    <property type="evidence" value="ECO:0007669"/>
    <property type="project" value="UniProtKB-KW"/>
</dbReference>
<evidence type="ECO:0000313" key="4">
    <source>
        <dbReference type="EMBL" id="OXT00693.1"/>
    </source>
</evidence>
<evidence type="ECO:0000256" key="1">
    <source>
        <dbReference type="ARBA" id="ARBA00022801"/>
    </source>
</evidence>
<keyword evidence="2" id="KW-0472">Membrane</keyword>
<name>A0A231UXK9_9HYPH</name>
<dbReference type="EMBL" id="NBYO01000002">
    <property type="protein sequence ID" value="OXT00693.1"/>
    <property type="molecule type" value="Genomic_DNA"/>
</dbReference>
<dbReference type="InterPro" id="IPR049492">
    <property type="entry name" value="BD-FAE-like_dom"/>
</dbReference>
<gene>
    <name evidence="4" type="ORF">B7H23_11425</name>
</gene>
<evidence type="ECO:0000259" key="3">
    <source>
        <dbReference type="Pfam" id="PF20434"/>
    </source>
</evidence>
<keyword evidence="2" id="KW-1133">Transmembrane helix</keyword>
<evidence type="ECO:0000313" key="5">
    <source>
        <dbReference type="Proteomes" id="UP000215405"/>
    </source>
</evidence>
<dbReference type="SUPFAM" id="SSF53474">
    <property type="entry name" value="alpha/beta-Hydrolases"/>
    <property type="match status" value="1"/>
</dbReference>
<accession>A0A231UXK9</accession>
<organism evidence="4 5">
    <name type="scientific">Notoacmeibacter marinus</name>
    <dbReference type="NCBI Taxonomy" id="1876515"/>
    <lineage>
        <taxon>Bacteria</taxon>
        <taxon>Pseudomonadati</taxon>
        <taxon>Pseudomonadota</taxon>
        <taxon>Alphaproteobacteria</taxon>
        <taxon>Hyphomicrobiales</taxon>
        <taxon>Notoacmeibacteraceae</taxon>
        <taxon>Notoacmeibacter</taxon>
    </lineage>
</organism>
<protein>
    <recommendedName>
        <fullName evidence="3">BD-FAE-like domain-containing protein</fullName>
    </recommendedName>
</protein>
<evidence type="ECO:0000256" key="2">
    <source>
        <dbReference type="SAM" id="Phobius"/>
    </source>
</evidence>